<dbReference type="AlphaFoldDB" id="A0A6A6BHN0"/>
<evidence type="ECO:0000256" key="1">
    <source>
        <dbReference type="SAM" id="MobiDB-lite"/>
    </source>
</evidence>
<accession>A0A6A6BHN0</accession>
<dbReference type="Proteomes" id="UP000799438">
    <property type="component" value="Unassembled WGS sequence"/>
</dbReference>
<sequence>MLAWLPSSAPPPLGQQQQPQPHAYTPTRPSPLAPRSTNVLQRPVPTNQTTMDAQKKSPRAARPNPLMQRSSADATRERRRDLFLRKVSNDRDERRYAGRSEQIMRLDYVQRQRAWEARLAKSAPTLPEPDEEDEVEEDVKPTASAHAYDEDDMMIGSSQSEQDAYGYNARLTQSAPLAEAEVEDVVAQEDEELRALLAMMEEDELPAGDEFDYGSDEDDYDSIFMEALQQEEQQQQGRQEHMSEEHDYDAMDMS</sequence>
<feature type="region of interest" description="Disordered" evidence="1">
    <location>
        <begin position="1"/>
        <end position="83"/>
    </location>
</feature>
<feature type="compositionally biased region" description="Acidic residues" evidence="1">
    <location>
        <begin position="128"/>
        <end position="137"/>
    </location>
</feature>
<name>A0A6A6BHN0_9PEZI</name>
<feature type="compositionally biased region" description="Basic and acidic residues" evidence="1">
    <location>
        <begin position="74"/>
        <end position="83"/>
    </location>
</feature>
<dbReference type="EMBL" id="ML995484">
    <property type="protein sequence ID" value="KAF2142347.1"/>
    <property type="molecule type" value="Genomic_DNA"/>
</dbReference>
<dbReference type="GeneID" id="54299541"/>
<reference evidence="2" key="1">
    <citation type="journal article" date="2020" name="Stud. Mycol.">
        <title>101 Dothideomycetes genomes: a test case for predicting lifestyles and emergence of pathogens.</title>
        <authorList>
            <person name="Haridas S."/>
            <person name="Albert R."/>
            <person name="Binder M."/>
            <person name="Bloem J."/>
            <person name="Labutti K."/>
            <person name="Salamov A."/>
            <person name="Andreopoulos B."/>
            <person name="Baker S."/>
            <person name="Barry K."/>
            <person name="Bills G."/>
            <person name="Bluhm B."/>
            <person name="Cannon C."/>
            <person name="Castanera R."/>
            <person name="Culley D."/>
            <person name="Daum C."/>
            <person name="Ezra D."/>
            <person name="Gonzalez J."/>
            <person name="Henrissat B."/>
            <person name="Kuo A."/>
            <person name="Liang C."/>
            <person name="Lipzen A."/>
            <person name="Lutzoni F."/>
            <person name="Magnuson J."/>
            <person name="Mondo S."/>
            <person name="Nolan M."/>
            <person name="Ohm R."/>
            <person name="Pangilinan J."/>
            <person name="Park H.-J."/>
            <person name="Ramirez L."/>
            <person name="Alfaro M."/>
            <person name="Sun H."/>
            <person name="Tritt A."/>
            <person name="Yoshinaga Y."/>
            <person name="Zwiers L.-H."/>
            <person name="Turgeon B."/>
            <person name="Goodwin S."/>
            <person name="Spatafora J."/>
            <person name="Crous P."/>
            <person name="Grigoriev I."/>
        </authorList>
    </citation>
    <scope>NUCLEOTIDE SEQUENCE</scope>
    <source>
        <strain evidence="2">CBS 121167</strain>
    </source>
</reference>
<evidence type="ECO:0000313" key="3">
    <source>
        <dbReference type="Proteomes" id="UP000799438"/>
    </source>
</evidence>
<evidence type="ECO:0000313" key="2">
    <source>
        <dbReference type="EMBL" id="KAF2142347.1"/>
    </source>
</evidence>
<feature type="compositionally biased region" description="Basic and acidic residues" evidence="1">
    <location>
        <begin position="238"/>
        <end position="254"/>
    </location>
</feature>
<feature type="region of interest" description="Disordered" evidence="1">
    <location>
        <begin position="230"/>
        <end position="254"/>
    </location>
</feature>
<dbReference type="OrthoDB" id="5279705at2759"/>
<gene>
    <name evidence="2" type="ORF">K452DRAFT_297654</name>
</gene>
<dbReference type="RefSeq" id="XP_033398059.1">
    <property type="nucleotide sequence ID" value="XM_033542044.1"/>
</dbReference>
<feature type="region of interest" description="Disordered" evidence="1">
    <location>
        <begin position="120"/>
        <end position="153"/>
    </location>
</feature>
<protein>
    <submittedName>
        <fullName evidence="2">Uncharacterized protein</fullName>
    </submittedName>
</protein>
<keyword evidence="3" id="KW-1185">Reference proteome</keyword>
<organism evidence="2 3">
    <name type="scientific">Aplosporella prunicola CBS 121167</name>
    <dbReference type="NCBI Taxonomy" id="1176127"/>
    <lineage>
        <taxon>Eukaryota</taxon>
        <taxon>Fungi</taxon>
        <taxon>Dikarya</taxon>
        <taxon>Ascomycota</taxon>
        <taxon>Pezizomycotina</taxon>
        <taxon>Dothideomycetes</taxon>
        <taxon>Dothideomycetes incertae sedis</taxon>
        <taxon>Botryosphaeriales</taxon>
        <taxon>Aplosporellaceae</taxon>
        <taxon>Aplosporella</taxon>
    </lineage>
</organism>
<proteinExistence type="predicted"/>
<feature type="compositionally biased region" description="Polar residues" evidence="1">
    <location>
        <begin position="35"/>
        <end position="52"/>
    </location>
</feature>